<dbReference type="GO" id="GO:0005525">
    <property type="term" value="F:GTP binding"/>
    <property type="evidence" value="ECO:0007669"/>
    <property type="project" value="UniProtKB-UniRule"/>
</dbReference>
<dbReference type="SUPFAM" id="SSF52540">
    <property type="entry name" value="P-loop containing nucleoside triphosphate hydrolases"/>
    <property type="match status" value="1"/>
</dbReference>
<dbReference type="FunFam" id="1.10.400.10:FF:000002">
    <property type="entry name" value="guanine nucleotide-binding protein G(Q) subunit alpha"/>
    <property type="match status" value="1"/>
</dbReference>
<proteinExistence type="inferred from homology"/>
<dbReference type="InParanoid" id="E4XZK6"/>
<feature type="binding site" evidence="7">
    <location>
        <position position="330"/>
    </location>
    <ligand>
        <name>GTP</name>
        <dbReference type="ChEBI" id="CHEBI:37565"/>
    </ligand>
</feature>
<dbReference type="PANTHER" id="PTHR10218">
    <property type="entry name" value="GTP-BINDING PROTEIN ALPHA SUBUNIT"/>
    <property type="match status" value="1"/>
</dbReference>
<sequence length="358" mass="41855">MCSFLQKFVCCASDESLVAAEINKQIEREIKKQKRDARKELKLLLLGTGESGKSTFIKQMKIIHGNGFSDDDKKHGLKYIYQNILTSVQNLINAMQQLQIEYERHENIEAARLLSEISVRDVSTHTSFYPSVNRIGNFWRDNGVRAAYERRREFQLSDSTHFFLSQLDRISRIDYFPTDEDMLRVRVPTTVSIYLESIVFRMVDVGGQKSERRKWIHCFEHVTSIMFLVALSEYDQVLAEDSSQNRMEESKTLFQHIVEYPYFQQSSVILFLNKKDLLEEKIQTSNLRTYFPQYPGNDRDPTAAREFILGMFVELNPDPEKIIYSHFTCATDTENIRFVFAAVKDTILQANLREYNLV</sequence>
<dbReference type="PANTHER" id="PTHR10218:SF365">
    <property type="entry name" value="EGL-30"/>
    <property type="match status" value="1"/>
</dbReference>
<accession>E4XZK6</accession>
<evidence type="ECO:0000256" key="6">
    <source>
        <dbReference type="ARBA" id="ARBA00023224"/>
    </source>
</evidence>
<dbReference type="SUPFAM" id="SSF47895">
    <property type="entry name" value="Transducin (alpha subunit), insertion domain"/>
    <property type="match status" value="1"/>
</dbReference>
<dbReference type="Pfam" id="PF00503">
    <property type="entry name" value="G-alpha"/>
    <property type="match status" value="1"/>
</dbReference>
<evidence type="ECO:0000256" key="9">
    <source>
        <dbReference type="RuleBase" id="RU369122"/>
    </source>
</evidence>
<keyword evidence="12" id="KW-1185">Reference proteome</keyword>
<dbReference type="FunCoup" id="E4XZK6">
    <property type="interactions" value="129"/>
</dbReference>
<dbReference type="InterPro" id="IPR000654">
    <property type="entry name" value="Gprotein_alpha_Q"/>
</dbReference>
<protein>
    <recommendedName>
        <fullName evidence="9">Guanine nucleotide-binding protein subunit alpha</fullName>
    </recommendedName>
</protein>
<feature type="binding site" evidence="8">
    <location>
        <position position="54"/>
    </location>
    <ligand>
        <name>Mg(2+)</name>
        <dbReference type="ChEBI" id="CHEBI:18420"/>
    </ligand>
</feature>
<dbReference type="GO" id="GO:0031683">
    <property type="term" value="F:G-protein beta/gamma-subunit complex binding"/>
    <property type="evidence" value="ECO:0007669"/>
    <property type="project" value="UniProtKB-UniRule"/>
</dbReference>
<feature type="binding site" evidence="7">
    <location>
        <begin position="50"/>
        <end position="55"/>
    </location>
    <ligand>
        <name>GTP</name>
        <dbReference type="ChEBI" id="CHEBI:37565"/>
    </ligand>
</feature>
<dbReference type="OrthoDB" id="5817230at2759"/>
<dbReference type="GO" id="GO:0001664">
    <property type="term" value="F:G protein-coupled receptor binding"/>
    <property type="evidence" value="ECO:0007669"/>
    <property type="project" value="UniProtKB-UniRule"/>
</dbReference>
<dbReference type="InterPro" id="IPR011025">
    <property type="entry name" value="GproteinA_insert"/>
</dbReference>
<dbReference type="PRINTS" id="PR00318">
    <property type="entry name" value="GPROTEINA"/>
</dbReference>
<dbReference type="CDD" id="cd00066">
    <property type="entry name" value="G-alpha"/>
    <property type="match status" value="1"/>
</dbReference>
<evidence type="ECO:0000256" key="2">
    <source>
        <dbReference type="ARBA" id="ARBA00022723"/>
    </source>
</evidence>
<dbReference type="GO" id="GO:0060158">
    <property type="term" value="P:phospholipase C-activating dopamine receptor signaling pathway"/>
    <property type="evidence" value="ECO:0007669"/>
    <property type="project" value="TreeGrafter"/>
</dbReference>
<evidence type="ECO:0000256" key="10">
    <source>
        <dbReference type="SAM" id="Coils"/>
    </source>
</evidence>
<dbReference type="Proteomes" id="UP000001307">
    <property type="component" value="Unassembled WGS sequence"/>
</dbReference>
<evidence type="ECO:0000256" key="3">
    <source>
        <dbReference type="ARBA" id="ARBA00022741"/>
    </source>
</evidence>
<keyword evidence="5 7" id="KW-0342">GTP-binding</keyword>
<comment type="subunit">
    <text evidence="9">G proteins are composed of 3 units; alpha, beta and gamma. The alpha chain contains the guanine nucleotide binding site.</text>
</comment>
<dbReference type="GO" id="GO:0046872">
    <property type="term" value="F:metal ion binding"/>
    <property type="evidence" value="ECO:0007669"/>
    <property type="project" value="UniProtKB-UniRule"/>
</dbReference>
<evidence type="ECO:0000313" key="11">
    <source>
        <dbReference type="EMBL" id="CBY15068.1"/>
    </source>
</evidence>
<comment type="similarity">
    <text evidence="1 9">Belongs to the G-alpha family. G(q) subfamily.</text>
</comment>
<dbReference type="PROSITE" id="PS51882">
    <property type="entry name" value="G_ALPHA"/>
    <property type="match status" value="1"/>
</dbReference>
<evidence type="ECO:0000256" key="5">
    <source>
        <dbReference type="ARBA" id="ARBA00023134"/>
    </source>
</evidence>
<dbReference type="GO" id="GO:0007188">
    <property type="term" value="P:adenylate cyclase-modulating G protein-coupled receptor signaling pathway"/>
    <property type="evidence" value="ECO:0007669"/>
    <property type="project" value="TreeGrafter"/>
</dbReference>
<organism evidence="11">
    <name type="scientific">Oikopleura dioica</name>
    <name type="common">Tunicate</name>
    <dbReference type="NCBI Taxonomy" id="34765"/>
    <lineage>
        <taxon>Eukaryota</taxon>
        <taxon>Metazoa</taxon>
        <taxon>Chordata</taxon>
        <taxon>Tunicata</taxon>
        <taxon>Appendicularia</taxon>
        <taxon>Copelata</taxon>
        <taxon>Oikopleuridae</taxon>
        <taxon>Oikopleura</taxon>
    </lineage>
</organism>
<evidence type="ECO:0000256" key="4">
    <source>
        <dbReference type="ARBA" id="ARBA00022842"/>
    </source>
</evidence>
<keyword evidence="3 7" id="KW-0547">Nucleotide-binding</keyword>
<keyword evidence="10" id="KW-0175">Coiled coil</keyword>
<dbReference type="SMART" id="SM00275">
    <property type="entry name" value="G_alpha"/>
    <property type="match status" value="1"/>
</dbReference>
<dbReference type="GO" id="GO:0005834">
    <property type="term" value="C:heterotrimeric G-protein complex"/>
    <property type="evidence" value="ECO:0007669"/>
    <property type="project" value="UniProtKB-UniRule"/>
</dbReference>
<dbReference type="FunFam" id="3.40.50.300:FF:000692">
    <property type="entry name" value="Guanine nucleotide-binding protein subunit alpha"/>
    <property type="match status" value="1"/>
</dbReference>
<keyword evidence="4 8" id="KW-0460">Magnesium</keyword>
<dbReference type="FunFam" id="3.40.50.300:FF:003977">
    <property type="entry name" value="Guanine nucleotide-binding protein G(q) subunit alpha"/>
    <property type="match status" value="1"/>
</dbReference>
<evidence type="ECO:0000313" key="12">
    <source>
        <dbReference type="Proteomes" id="UP000001307"/>
    </source>
</evidence>
<dbReference type="AlphaFoldDB" id="E4XZK6"/>
<name>E4XZK6_OIKDI</name>
<evidence type="ECO:0000256" key="7">
    <source>
        <dbReference type="PIRSR" id="PIRSR601019-1"/>
    </source>
</evidence>
<dbReference type="EMBL" id="FN653413">
    <property type="protein sequence ID" value="CBY15068.1"/>
    <property type="molecule type" value="Genomic_DNA"/>
</dbReference>
<feature type="coiled-coil region" evidence="10">
    <location>
        <begin position="81"/>
        <end position="108"/>
    </location>
</feature>
<comment type="function">
    <text evidence="9">Guanine nucleotide-binding proteins (G proteins) are involved as modulators or transducers in various transmembrane signaling systems.</text>
</comment>
<evidence type="ECO:0000256" key="1">
    <source>
        <dbReference type="ARBA" id="ARBA00007976"/>
    </source>
</evidence>
<keyword evidence="6 9" id="KW-0807">Transducer</keyword>
<dbReference type="InterPro" id="IPR001019">
    <property type="entry name" value="Gprotein_alpha_su"/>
</dbReference>
<dbReference type="GO" id="GO:0005737">
    <property type="term" value="C:cytoplasm"/>
    <property type="evidence" value="ECO:0007669"/>
    <property type="project" value="TreeGrafter"/>
</dbReference>
<evidence type="ECO:0000256" key="8">
    <source>
        <dbReference type="PIRSR" id="PIRSR601019-2"/>
    </source>
</evidence>
<dbReference type="PRINTS" id="PR00442">
    <property type="entry name" value="GPROTEINAQ"/>
</dbReference>
<feature type="binding site" evidence="7">
    <location>
        <begin position="158"/>
        <end position="159"/>
    </location>
    <ligand>
        <name>GTP</name>
        <dbReference type="ChEBI" id="CHEBI:37565"/>
    </ligand>
</feature>
<dbReference type="GO" id="GO:0003924">
    <property type="term" value="F:GTPase activity"/>
    <property type="evidence" value="ECO:0007669"/>
    <property type="project" value="UniProtKB-UniRule"/>
</dbReference>
<dbReference type="Gene3D" id="3.40.50.300">
    <property type="entry name" value="P-loop containing nucleotide triphosphate hydrolases"/>
    <property type="match status" value="1"/>
</dbReference>
<dbReference type="Gene3D" id="1.10.400.10">
    <property type="entry name" value="GI Alpha 1, domain 2-like"/>
    <property type="match status" value="1"/>
</dbReference>
<feature type="binding site" evidence="7">
    <location>
        <begin position="204"/>
        <end position="208"/>
    </location>
    <ligand>
        <name>GTP</name>
        <dbReference type="ChEBI" id="CHEBI:37565"/>
    </ligand>
</feature>
<reference evidence="11" key="1">
    <citation type="journal article" date="2010" name="Science">
        <title>Plasticity of animal genome architecture unmasked by rapid evolution of a pelagic tunicate.</title>
        <authorList>
            <person name="Denoeud F."/>
            <person name="Henriet S."/>
            <person name="Mungpakdee S."/>
            <person name="Aury J.M."/>
            <person name="Da Silva C."/>
            <person name="Brinkmann H."/>
            <person name="Mikhaleva J."/>
            <person name="Olsen L.C."/>
            <person name="Jubin C."/>
            <person name="Canestro C."/>
            <person name="Bouquet J.M."/>
            <person name="Danks G."/>
            <person name="Poulain J."/>
            <person name="Campsteijn C."/>
            <person name="Adamski M."/>
            <person name="Cross I."/>
            <person name="Yadetie F."/>
            <person name="Muffato M."/>
            <person name="Louis A."/>
            <person name="Butcher S."/>
            <person name="Tsagkogeorga G."/>
            <person name="Konrad A."/>
            <person name="Singh S."/>
            <person name="Jensen M.F."/>
            <person name="Cong E.H."/>
            <person name="Eikeseth-Otteraa H."/>
            <person name="Noel B."/>
            <person name="Anthouard V."/>
            <person name="Porcel B.M."/>
            <person name="Kachouri-Lafond R."/>
            <person name="Nishino A."/>
            <person name="Ugolini M."/>
            <person name="Chourrout P."/>
            <person name="Nishida H."/>
            <person name="Aasland R."/>
            <person name="Huzurbazar S."/>
            <person name="Westhof E."/>
            <person name="Delsuc F."/>
            <person name="Lehrach H."/>
            <person name="Reinhardt R."/>
            <person name="Weissenbach J."/>
            <person name="Roy S.W."/>
            <person name="Artiguenave F."/>
            <person name="Postlethwait J.H."/>
            <person name="Manak J.R."/>
            <person name="Thompson E.M."/>
            <person name="Jaillon O."/>
            <person name="Du Pasquier L."/>
            <person name="Boudinot P."/>
            <person name="Liberles D.A."/>
            <person name="Volff J.N."/>
            <person name="Philippe H."/>
            <person name="Lenhard B."/>
            <person name="Roest Crollius H."/>
            <person name="Wincker P."/>
            <person name="Chourrout D."/>
        </authorList>
    </citation>
    <scope>NUCLEOTIDE SEQUENCE [LARGE SCALE GENOMIC DNA]</scope>
</reference>
<feature type="binding site" evidence="7">
    <location>
        <begin position="183"/>
        <end position="189"/>
    </location>
    <ligand>
        <name>GTP</name>
        <dbReference type="ChEBI" id="CHEBI:37565"/>
    </ligand>
</feature>
<feature type="binding site" evidence="8">
    <location>
        <position position="189"/>
    </location>
    <ligand>
        <name>Mg(2+)</name>
        <dbReference type="ChEBI" id="CHEBI:18420"/>
    </ligand>
</feature>
<feature type="binding site" evidence="7">
    <location>
        <begin position="273"/>
        <end position="276"/>
    </location>
    <ligand>
        <name>GTP</name>
        <dbReference type="ChEBI" id="CHEBI:37565"/>
    </ligand>
</feature>
<gene>
    <name evidence="11" type="ORF">GSOID_T00010173001</name>
</gene>
<dbReference type="InterPro" id="IPR027417">
    <property type="entry name" value="P-loop_NTPase"/>
</dbReference>
<keyword evidence="2 8" id="KW-0479">Metal-binding</keyword>